<reference evidence="2" key="1">
    <citation type="journal article" date="2021" name="PeerJ">
        <title>Extensive microbial diversity within the chicken gut microbiome revealed by metagenomics and culture.</title>
        <authorList>
            <person name="Gilroy R."/>
            <person name="Ravi A."/>
            <person name="Getino M."/>
            <person name="Pursley I."/>
            <person name="Horton D.L."/>
            <person name="Alikhan N.F."/>
            <person name="Baker D."/>
            <person name="Gharbi K."/>
            <person name="Hall N."/>
            <person name="Watson M."/>
            <person name="Adriaenssens E.M."/>
            <person name="Foster-Nyarko E."/>
            <person name="Jarju S."/>
            <person name="Secka A."/>
            <person name="Antonio M."/>
            <person name="Oren A."/>
            <person name="Chaudhuri R.R."/>
            <person name="La Ragione R."/>
            <person name="Hildebrand F."/>
            <person name="Pallen M.J."/>
        </authorList>
    </citation>
    <scope>NUCLEOTIDE SEQUENCE</scope>
    <source>
        <strain evidence="2">ChiGjej1B1-18357</strain>
    </source>
</reference>
<feature type="transmembrane region" description="Helical" evidence="1">
    <location>
        <begin position="44"/>
        <end position="68"/>
    </location>
</feature>
<dbReference type="RefSeq" id="WP_303912046.1">
    <property type="nucleotide sequence ID" value="NZ_DYXM01000128.1"/>
</dbReference>
<feature type="transmembrane region" description="Helical" evidence="1">
    <location>
        <begin position="12"/>
        <end position="32"/>
    </location>
</feature>
<accession>A0A921JY87</accession>
<gene>
    <name evidence="2" type="ORF">K8V11_07070</name>
</gene>
<reference evidence="2" key="2">
    <citation type="submission" date="2021-09" db="EMBL/GenBank/DDBJ databases">
        <authorList>
            <person name="Gilroy R."/>
        </authorList>
    </citation>
    <scope>NUCLEOTIDE SEQUENCE</scope>
    <source>
        <strain evidence="2">ChiGjej1B1-18357</strain>
    </source>
</reference>
<comment type="caution">
    <text evidence="2">The sequence shown here is derived from an EMBL/GenBank/DDBJ whole genome shotgun (WGS) entry which is preliminary data.</text>
</comment>
<evidence type="ECO:0000313" key="3">
    <source>
        <dbReference type="Proteomes" id="UP000776650"/>
    </source>
</evidence>
<evidence type="ECO:0000256" key="1">
    <source>
        <dbReference type="SAM" id="Phobius"/>
    </source>
</evidence>
<dbReference type="Proteomes" id="UP000776650">
    <property type="component" value="Unassembled WGS sequence"/>
</dbReference>
<proteinExistence type="predicted"/>
<dbReference type="EMBL" id="DYXM01000128">
    <property type="protein sequence ID" value="HJE90752.1"/>
    <property type="molecule type" value="Genomic_DNA"/>
</dbReference>
<keyword evidence="1" id="KW-1133">Transmembrane helix</keyword>
<protein>
    <submittedName>
        <fullName evidence="2">Uncharacterized protein</fullName>
    </submittedName>
</protein>
<evidence type="ECO:0000313" key="2">
    <source>
        <dbReference type="EMBL" id="HJE90752.1"/>
    </source>
</evidence>
<feature type="non-terminal residue" evidence="2">
    <location>
        <position position="1"/>
    </location>
</feature>
<keyword evidence="1" id="KW-0812">Transmembrane</keyword>
<keyword evidence="1" id="KW-0472">Membrane</keyword>
<name>A0A921JY87_9ACTN</name>
<sequence>RQQGVRFAMSTLEMFVMWLGIFLGFVCILVAAGGYRMGWQKKTWIGWIVVAVVFLTVLPIIAALTMGLSDGRSEFLGG</sequence>
<dbReference type="AlphaFoldDB" id="A0A921JY87"/>
<organism evidence="2 3">
    <name type="scientific">Dietzia timorensis</name>
    <dbReference type="NCBI Taxonomy" id="499555"/>
    <lineage>
        <taxon>Bacteria</taxon>
        <taxon>Bacillati</taxon>
        <taxon>Actinomycetota</taxon>
        <taxon>Actinomycetes</taxon>
        <taxon>Mycobacteriales</taxon>
        <taxon>Dietziaceae</taxon>
        <taxon>Dietzia</taxon>
    </lineage>
</organism>